<dbReference type="InterPro" id="IPR037152">
    <property type="entry name" value="L-asparaginase_N_sf"/>
</dbReference>
<reference evidence="10" key="2">
    <citation type="submission" date="2021-04" db="EMBL/GenBank/DDBJ databases">
        <authorList>
            <person name="Gilroy R."/>
        </authorList>
    </citation>
    <scope>NUCLEOTIDE SEQUENCE</scope>
    <source>
        <strain evidence="10">ChiW7-2402</strain>
    </source>
</reference>
<evidence type="ECO:0000259" key="9">
    <source>
        <dbReference type="Pfam" id="PF17763"/>
    </source>
</evidence>
<dbReference type="Gene3D" id="3.40.50.1170">
    <property type="entry name" value="L-asparaginase, N-terminal domain"/>
    <property type="match status" value="1"/>
</dbReference>
<dbReference type="InterPro" id="IPR041725">
    <property type="entry name" value="L-asparaginase_I"/>
</dbReference>
<comment type="catalytic activity">
    <reaction evidence="3">
        <text>L-asparagine + H2O = L-aspartate + NH4(+)</text>
        <dbReference type="Rhea" id="RHEA:21016"/>
        <dbReference type="ChEBI" id="CHEBI:15377"/>
        <dbReference type="ChEBI" id="CHEBI:28938"/>
        <dbReference type="ChEBI" id="CHEBI:29991"/>
        <dbReference type="ChEBI" id="CHEBI:58048"/>
        <dbReference type="EC" id="3.5.1.1"/>
    </reaction>
</comment>
<dbReference type="InterPro" id="IPR006034">
    <property type="entry name" value="Asparaginase/glutaminase-like"/>
</dbReference>
<feature type="active site" description="O-isoaspartyl threonine intermediate" evidence="4">
    <location>
        <position position="18"/>
    </location>
</feature>
<feature type="active site" evidence="6">
    <location>
        <position position="18"/>
    </location>
</feature>
<organism evidence="10 11">
    <name type="scientific">Candidatus Gallimonas intestinavium</name>
    <dbReference type="NCBI Taxonomy" id="2838603"/>
    <lineage>
        <taxon>Bacteria</taxon>
        <taxon>Bacillati</taxon>
        <taxon>Bacillota</taxon>
        <taxon>Clostridia</taxon>
        <taxon>Candidatus Gallimonas</taxon>
    </lineage>
</organism>
<accession>A0A9D2K175</accession>
<dbReference type="PIRSF" id="PIRSF500176">
    <property type="entry name" value="L_ASNase"/>
    <property type="match status" value="1"/>
</dbReference>
<evidence type="ECO:0000256" key="6">
    <source>
        <dbReference type="PROSITE-ProRule" id="PRU10099"/>
    </source>
</evidence>
<gene>
    <name evidence="10" type="ORF">H9964_07240</name>
</gene>
<dbReference type="Gene3D" id="3.40.50.40">
    <property type="match status" value="1"/>
</dbReference>
<feature type="non-terminal residue" evidence="10">
    <location>
        <position position="305"/>
    </location>
</feature>
<dbReference type="PANTHER" id="PTHR11707">
    <property type="entry name" value="L-ASPARAGINASE"/>
    <property type="match status" value="1"/>
</dbReference>
<dbReference type="EC" id="3.5.1.1" evidence="2"/>
<evidence type="ECO:0000256" key="4">
    <source>
        <dbReference type="PIRSR" id="PIRSR001220-1"/>
    </source>
</evidence>
<feature type="binding site" evidence="5">
    <location>
        <begin position="91"/>
        <end position="92"/>
    </location>
    <ligand>
        <name>substrate</name>
    </ligand>
</feature>
<evidence type="ECO:0000259" key="8">
    <source>
        <dbReference type="Pfam" id="PF00710"/>
    </source>
</evidence>
<dbReference type="PRINTS" id="PR00139">
    <property type="entry name" value="ASNGLNASE"/>
</dbReference>
<reference evidence="10" key="1">
    <citation type="journal article" date="2021" name="PeerJ">
        <title>Extensive microbial diversity within the chicken gut microbiome revealed by metagenomics and culture.</title>
        <authorList>
            <person name="Gilroy R."/>
            <person name="Ravi A."/>
            <person name="Getino M."/>
            <person name="Pursley I."/>
            <person name="Horton D.L."/>
            <person name="Alikhan N.F."/>
            <person name="Baker D."/>
            <person name="Gharbi K."/>
            <person name="Hall N."/>
            <person name="Watson M."/>
            <person name="Adriaenssens E.M."/>
            <person name="Foster-Nyarko E."/>
            <person name="Jarju S."/>
            <person name="Secka A."/>
            <person name="Antonio M."/>
            <person name="Oren A."/>
            <person name="Chaudhuri R.R."/>
            <person name="La Ragione R."/>
            <person name="Hildebrand F."/>
            <person name="Pallen M.J."/>
        </authorList>
    </citation>
    <scope>NUCLEOTIDE SEQUENCE</scope>
    <source>
        <strain evidence="10">ChiW7-2402</strain>
    </source>
</reference>
<dbReference type="PANTHER" id="PTHR11707:SF28">
    <property type="entry name" value="60 KDA LYSOPHOSPHOLIPASE"/>
    <property type="match status" value="1"/>
</dbReference>
<sequence length="305" mass="33759">MLFSKPKKKLLMIATGGTIASKNTGEGLAPALTSEELLSCVPEIAQFCTVETVQPFNLDSTDVYYPHWLKIASIIEENYRAFDGFVVTHGTDTMAYTAAALSYLIEGSRKPVVLTGSQKSAYLRDTDARRNLFDAFRFCSDDGAFGVRIVFDGNVILGTRAKKTRTRSYNAFSSVDFPAVAVMRDGEPFYYLRGEKPRGMPVFLHELNDRVFVLKMTPGLDPAIFAYLSDKYDGLILETFGSGGLPNYRDDAFFRAVREFASSGKPVVISTQVEREGSSLGTYAVGRRLLDCENVIEARCMTLEA</sequence>
<dbReference type="PROSITE" id="PS51732">
    <property type="entry name" value="ASN_GLN_ASE_3"/>
    <property type="match status" value="1"/>
</dbReference>
<comment type="similarity">
    <text evidence="1">Belongs to the asparaginase 1 family.</text>
</comment>
<feature type="domain" description="L-asparaginase N-terminal" evidence="8">
    <location>
        <begin position="9"/>
        <end position="190"/>
    </location>
</feature>
<dbReference type="GO" id="GO:0004067">
    <property type="term" value="F:asparaginase activity"/>
    <property type="evidence" value="ECO:0007669"/>
    <property type="project" value="UniProtKB-UniRule"/>
</dbReference>
<dbReference type="InterPro" id="IPR036152">
    <property type="entry name" value="Asp/glu_Ase-like_sf"/>
</dbReference>
<feature type="active site" evidence="7">
    <location>
        <position position="91"/>
    </location>
</feature>
<dbReference type="FunFam" id="3.40.50.1170:FF:000001">
    <property type="entry name" value="L-asparaginase 2"/>
    <property type="match status" value="1"/>
</dbReference>
<evidence type="ECO:0000256" key="2">
    <source>
        <dbReference type="ARBA" id="ARBA00012920"/>
    </source>
</evidence>
<protein>
    <recommendedName>
        <fullName evidence="2">asparaginase</fullName>
        <ecNumber evidence="2">3.5.1.1</ecNumber>
    </recommendedName>
</protein>
<dbReference type="Pfam" id="PF17763">
    <property type="entry name" value="Asparaginase_C"/>
    <property type="match status" value="1"/>
</dbReference>
<dbReference type="EMBL" id="DXBB01000104">
    <property type="protein sequence ID" value="HIZ73359.1"/>
    <property type="molecule type" value="Genomic_DNA"/>
</dbReference>
<dbReference type="InterPro" id="IPR027474">
    <property type="entry name" value="L-asparaginase_N"/>
</dbReference>
<dbReference type="CDD" id="cd08963">
    <property type="entry name" value="L-asparaginase_I"/>
    <property type="match status" value="1"/>
</dbReference>
<evidence type="ECO:0000313" key="11">
    <source>
        <dbReference type="Proteomes" id="UP000824102"/>
    </source>
</evidence>
<evidence type="ECO:0000256" key="5">
    <source>
        <dbReference type="PIRSR" id="PIRSR001220-2"/>
    </source>
</evidence>
<dbReference type="InterPro" id="IPR027473">
    <property type="entry name" value="L-asparaginase_C"/>
</dbReference>
<evidence type="ECO:0000256" key="7">
    <source>
        <dbReference type="PROSITE-ProRule" id="PRU10100"/>
    </source>
</evidence>
<comment type="caution">
    <text evidence="10">The sequence shown here is derived from an EMBL/GenBank/DDBJ whole genome shotgun (WGS) entry which is preliminary data.</text>
</comment>
<dbReference type="InterPro" id="IPR027475">
    <property type="entry name" value="Asparaginase/glutaminase_AS2"/>
</dbReference>
<evidence type="ECO:0000256" key="1">
    <source>
        <dbReference type="ARBA" id="ARBA00010518"/>
    </source>
</evidence>
<dbReference type="PROSITE" id="PS00144">
    <property type="entry name" value="ASN_GLN_ASE_1"/>
    <property type="match status" value="1"/>
</dbReference>
<dbReference type="SUPFAM" id="SSF53774">
    <property type="entry name" value="Glutaminase/Asparaginase"/>
    <property type="match status" value="1"/>
</dbReference>
<dbReference type="Pfam" id="PF00710">
    <property type="entry name" value="Asparaginase"/>
    <property type="match status" value="1"/>
</dbReference>
<proteinExistence type="inferred from homology"/>
<name>A0A9D2K175_9FIRM</name>
<dbReference type="GO" id="GO:0006520">
    <property type="term" value="P:amino acid metabolic process"/>
    <property type="evidence" value="ECO:0007669"/>
    <property type="project" value="InterPro"/>
</dbReference>
<feature type="binding site" evidence="5">
    <location>
        <position position="60"/>
    </location>
    <ligand>
        <name>substrate</name>
    </ligand>
</feature>
<dbReference type="InterPro" id="IPR040919">
    <property type="entry name" value="Asparaginase_C"/>
</dbReference>
<dbReference type="Proteomes" id="UP000824102">
    <property type="component" value="Unassembled WGS sequence"/>
</dbReference>
<evidence type="ECO:0000313" key="10">
    <source>
        <dbReference type="EMBL" id="HIZ73359.1"/>
    </source>
</evidence>
<feature type="domain" description="Asparaginase/glutaminase C-terminal" evidence="9">
    <location>
        <begin position="210"/>
        <end position="305"/>
    </location>
</feature>
<dbReference type="PIRSF" id="PIRSF001220">
    <property type="entry name" value="L-ASNase_gatD"/>
    <property type="match status" value="1"/>
</dbReference>
<dbReference type="AlphaFoldDB" id="A0A9D2K175"/>
<dbReference type="SMART" id="SM00870">
    <property type="entry name" value="Asparaginase"/>
    <property type="match status" value="1"/>
</dbReference>
<evidence type="ECO:0000256" key="3">
    <source>
        <dbReference type="ARBA" id="ARBA00049366"/>
    </source>
</evidence>
<dbReference type="InterPro" id="IPR020827">
    <property type="entry name" value="Asparaginase/glutaminase_AS1"/>
</dbReference>
<dbReference type="SFLD" id="SFLDS00057">
    <property type="entry name" value="Glutaminase/Asparaginase"/>
    <property type="match status" value="1"/>
</dbReference>
<dbReference type="PROSITE" id="PS00917">
    <property type="entry name" value="ASN_GLN_ASE_2"/>
    <property type="match status" value="1"/>
</dbReference>